<name>A0A1Y2C4W6_9FUNG</name>
<feature type="region of interest" description="Disordered" evidence="1">
    <location>
        <begin position="120"/>
        <end position="147"/>
    </location>
</feature>
<dbReference type="AlphaFoldDB" id="A0A1Y2C4W6"/>
<dbReference type="GO" id="GO:0005737">
    <property type="term" value="C:cytoplasm"/>
    <property type="evidence" value="ECO:0007669"/>
    <property type="project" value="TreeGrafter"/>
</dbReference>
<evidence type="ECO:0000313" key="4">
    <source>
        <dbReference type="Proteomes" id="UP000193642"/>
    </source>
</evidence>
<feature type="compositionally biased region" description="Low complexity" evidence="1">
    <location>
        <begin position="135"/>
        <end position="147"/>
    </location>
</feature>
<dbReference type="PROSITE" id="PS51043">
    <property type="entry name" value="DDHD"/>
    <property type="match status" value="1"/>
</dbReference>
<dbReference type="PANTHER" id="PTHR23509:SF10">
    <property type="entry name" value="LD21067P"/>
    <property type="match status" value="1"/>
</dbReference>
<dbReference type="Proteomes" id="UP000193642">
    <property type="component" value="Unassembled WGS sequence"/>
</dbReference>
<sequence>MADPLTPPAAVVRWFHATDAPKADHSPFKIIDPSESASSSSLTYPCSGSGSSIAPRAKAPTQWSAFSYRDSMNIEEKYQAMLLDPNSTDVLVLVNEDLLYEVNVAKKEVYPVYWHGPTHHIQRGTGSHPQTEQNSSPATTTSPNNSKTATKIQTLVTQTTNPLPLPSTTPTHVSSSTTTPTHQYPPRHTTIPVPTHKRQAQIINDQLSSKLTRAVMSQLTRTEAQAWGTKVWRGWDEVERVVKKSQAVAGATGSGVGAGVSKEGAGGGSRRSSVAMAGAMAGTGVEGSGSSLGDVSGGGEGGSGGGGGLSAKSSKESLGGEEERWRDEDNVTQDRQIDHLVLVIHGVGQKLGERVETVDFAKDCTSLRQAIKQSSKLYFTPGATTPVGGNSTPKEKPASTPSSRKPVLQNMPEHGGVQVLPVQWRQKIEFGKRKDPKKSNTPQTDAEKKAEEEEEARRKEQEVHIDDITLEGVQSIRYLVSDIVLDVLLYMTPKYRQEMVNHVVDEMNRIYDAYKLRNPNFNGRVSVYGHSLGSLLAFDILCNQAYGETEPTPTEAHNLAHTQRRFNGLMEKAEIQYKTLHFKVDKFFAVDRLLVSSSSSKETNSVAGPFHPFQTLPLHHALQSTTSSIHMIPLQKPVPIQYNKGGIRGAITGISDLSTGIMSRGFNMISGLWITSPNPQAGVMNIPSAGAASSSVGVPALGAPVASPGSPKKDGKDERVREKPPIANVRALNPRGRLDYVLQEGVLENPYLSSLSSHMTYWPDHDVAVFMLRELHS</sequence>
<feature type="compositionally biased region" description="Low complexity" evidence="1">
    <location>
        <begin position="159"/>
        <end position="182"/>
    </location>
</feature>
<evidence type="ECO:0000259" key="2">
    <source>
        <dbReference type="PROSITE" id="PS51043"/>
    </source>
</evidence>
<dbReference type="STRING" id="329046.A0A1Y2C4W6"/>
<evidence type="ECO:0000313" key="3">
    <source>
        <dbReference type="EMBL" id="ORY41365.1"/>
    </source>
</evidence>
<feature type="region of interest" description="Disordered" evidence="1">
    <location>
        <begin position="249"/>
        <end position="331"/>
    </location>
</feature>
<reference evidence="3 4" key="1">
    <citation type="submission" date="2016-07" db="EMBL/GenBank/DDBJ databases">
        <title>Pervasive Adenine N6-methylation of Active Genes in Fungi.</title>
        <authorList>
            <consortium name="DOE Joint Genome Institute"/>
            <person name="Mondo S.J."/>
            <person name="Dannebaum R.O."/>
            <person name="Kuo R.C."/>
            <person name="Labutti K."/>
            <person name="Haridas S."/>
            <person name="Kuo A."/>
            <person name="Salamov A."/>
            <person name="Ahrendt S.R."/>
            <person name="Lipzen A."/>
            <person name="Sullivan W."/>
            <person name="Andreopoulos W.B."/>
            <person name="Clum A."/>
            <person name="Lindquist E."/>
            <person name="Daum C."/>
            <person name="Ramamoorthy G.K."/>
            <person name="Gryganskyi A."/>
            <person name="Culley D."/>
            <person name="Magnuson J.K."/>
            <person name="James T.Y."/>
            <person name="O'Malley M.A."/>
            <person name="Stajich J.E."/>
            <person name="Spatafora J.W."/>
            <person name="Visel A."/>
            <person name="Grigoriev I.V."/>
        </authorList>
    </citation>
    <scope>NUCLEOTIDE SEQUENCE [LARGE SCALE GENOMIC DNA]</scope>
    <source>
        <strain evidence="3 4">JEL800</strain>
    </source>
</reference>
<dbReference type="InterPro" id="IPR004177">
    <property type="entry name" value="DDHD_dom"/>
</dbReference>
<dbReference type="SUPFAM" id="SSF53474">
    <property type="entry name" value="alpha/beta-Hydrolases"/>
    <property type="match status" value="1"/>
</dbReference>
<feature type="compositionally biased region" description="Gly residues" evidence="1">
    <location>
        <begin position="295"/>
        <end position="309"/>
    </location>
</feature>
<comment type="caution">
    <text evidence="3">The sequence shown here is derived from an EMBL/GenBank/DDBJ whole genome shotgun (WGS) entry which is preliminary data.</text>
</comment>
<dbReference type="EMBL" id="MCGO01000032">
    <property type="protein sequence ID" value="ORY41365.1"/>
    <property type="molecule type" value="Genomic_DNA"/>
</dbReference>
<dbReference type="Pfam" id="PF23463">
    <property type="entry name" value="WWE_2"/>
    <property type="match status" value="1"/>
</dbReference>
<feature type="compositionally biased region" description="Basic and acidic residues" evidence="1">
    <location>
        <begin position="445"/>
        <end position="461"/>
    </location>
</feature>
<feature type="region of interest" description="Disordered" evidence="1">
    <location>
        <begin position="159"/>
        <end position="195"/>
    </location>
</feature>
<dbReference type="PANTHER" id="PTHR23509">
    <property type="entry name" value="PA-PL1 PHOSPHOLIPASE FAMILY"/>
    <property type="match status" value="1"/>
</dbReference>
<protein>
    <recommendedName>
        <fullName evidence="2">DDHD domain-containing protein</fullName>
    </recommendedName>
</protein>
<dbReference type="SMART" id="SM01127">
    <property type="entry name" value="DDHD"/>
    <property type="match status" value="1"/>
</dbReference>
<feature type="compositionally biased region" description="Gly residues" evidence="1">
    <location>
        <begin position="252"/>
        <end position="269"/>
    </location>
</feature>
<feature type="compositionally biased region" description="Low complexity" evidence="1">
    <location>
        <begin position="270"/>
        <end position="294"/>
    </location>
</feature>
<dbReference type="GO" id="GO:0046872">
    <property type="term" value="F:metal ion binding"/>
    <property type="evidence" value="ECO:0007669"/>
    <property type="project" value="InterPro"/>
</dbReference>
<feature type="compositionally biased region" description="Basic and acidic residues" evidence="1">
    <location>
        <begin position="711"/>
        <end position="724"/>
    </location>
</feature>
<feature type="region of interest" description="Disordered" evidence="1">
    <location>
        <begin position="379"/>
        <end position="416"/>
    </location>
</feature>
<dbReference type="OrthoDB" id="431378at2759"/>
<keyword evidence="4" id="KW-1185">Reference proteome</keyword>
<dbReference type="Pfam" id="PF02862">
    <property type="entry name" value="DDHD"/>
    <property type="match status" value="1"/>
</dbReference>
<evidence type="ECO:0000256" key="1">
    <source>
        <dbReference type="SAM" id="MobiDB-lite"/>
    </source>
</evidence>
<dbReference type="InterPro" id="IPR058055">
    <property type="entry name" value="PA-PLA1"/>
</dbReference>
<feature type="domain" description="DDHD" evidence="2">
    <location>
        <begin position="580"/>
        <end position="777"/>
    </location>
</feature>
<feature type="compositionally biased region" description="Polar residues" evidence="1">
    <location>
        <begin position="124"/>
        <end position="134"/>
    </location>
</feature>
<dbReference type="InterPro" id="IPR029058">
    <property type="entry name" value="AB_hydrolase_fold"/>
</dbReference>
<accession>A0A1Y2C4W6</accession>
<feature type="region of interest" description="Disordered" evidence="1">
    <location>
        <begin position="702"/>
        <end position="726"/>
    </location>
</feature>
<dbReference type="GO" id="GO:0004620">
    <property type="term" value="F:phospholipase activity"/>
    <property type="evidence" value="ECO:0007669"/>
    <property type="project" value="TreeGrafter"/>
</dbReference>
<proteinExistence type="predicted"/>
<gene>
    <name evidence="3" type="ORF">BCR33DRAFT_852345</name>
</gene>
<feature type="region of interest" description="Disordered" evidence="1">
    <location>
        <begin position="430"/>
        <end position="461"/>
    </location>
</feature>
<dbReference type="InterPro" id="IPR057826">
    <property type="entry name" value="WWE_C20G8.02"/>
</dbReference>
<organism evidence="3 4">
    <name type="scientific">Rhizoclosmatium globosum</name>
    <dbReference type="NCBI Taxonomy" id="329046"/>
    <lineage>
        <taxon>Eukaryota</taxon>
        <taxon>Fungi</taxon>
        <taxon>Fungi incertae sedis</taxon>
        <taxon>Chytridiomycota</taxon>
        <taxon>Chytridiomycota incertae sedis</taxon>
        <taxon>Chytridiomycetes</taxon>
        <taxon>Chytridiales</taxon>
        <taxon>Chytriomycetaceae</taxon>
        <taxon>Rhizoclosmatium</taxon>
    </lineage>
</organism>